<keyword evidence="2" id="KW-1185">Reference proteome</keyword>
<protein>
    <submittedName>
        <fullName evidence="1">Uncharacterized protein</fullName>
    </submittedName>
</protein>
<sequence>MLVIFISDRGTTLRGTAAGTQPNESVKFSIPRMLSTYLVPKHDPATILSIQ</sequence>
<gene>
    <name evidence="1" type="ORF">M404DRAFT_735734</name>
</gene>
<dbReference type="Proteomes" id="UP000054217">
    <property type="component" value="Unassembled WGS sequence"/>
</dbReference>
<reference evidence="2" key="2">
    <citation type="submission" date="2015-01" db="EMBL/GenBank/DDBJ databases">
        <title>Evolutionary Origins and Diversification of the Mycorrhizal Mutualists.</title>
        <authorList>
            <consortium name="DOE Joint Genome Institute"/>
            <consortium name="Mycorrhizal Genomics Consortium"/>
            <person name="Kohler A."/>
            <person name="Kuo A."/>
            <person name="Nagy L.G."/>
            <person name="Floudas D."/>
            <person name="Copeland A."/>
            <person name="Barry K.W."/>
            <person name="Cichocki N."/>
            <person name="Veneault-Fourrey C."/>
            <person name="LaButti K."/>
            <person name="Lindquist E.A."/>
            <person name="Lipzen A."/>
            <person name="Lundell T."/>
            <person name="Morin E."/>
            <person name="Murat C."/>
            <person name="Riley R."/>
            <person name="Ohm R."/>
            <person name="Sun H."/>
            <person name="Tunlid A."/>
            <person name="Henrissat B."/>
            <person name="Grigoriev I.V."/>
            <person name="Hibbett D.S."/>
            <person name="Martin F."/>
        </authorList>
    </citation>
    <scope>NUCLEOTIDE SEQUENCE [LARGE SCALE GENOMIC DNA]</scope>
    <source>
        <strain evidence="2">Marx 270</strain>
    </source>
</reference>
<evidence type="ECO:0000313" key="2">
    <source>
        <dbReference type="Proteomes" id="UP000054217"/>
    </source>
</evidence>
<proteinExistence type="predicted"/>
<name>A0A0C3N9V2_PISTI</name>
<reference evidence="1 2" key="1">
    <citation type="submission" date="2014-04" db="EMBL/GenBank/DDBJ databases">
        <authorList>
            <consortium name="DOE Joint Genome Institute"/>
            <person name="Kuo A."/>
            <person name="Kohler A."/>
            <person name="Costa M.D."/>
            <person name="Nagy L.G."/>
            <person name="Floudas D."/>
            <person name="Copeland A."/>
            <person name="Barry K.W."/>
            <person name="Cichocki N."/>
            <person name="Veneault-Fourrey C."/>
            <person name="LaButti K."/>
            <person name="Lindquist E.A."/>
            <person name="Lipzen A."/>
            <person name="Lundell T."/>
            <person name="Morin E."/>
            <person name="Murat C."/>
            <person name="Sun H."/>
            <person name="Tunlid A."/>
            <person name="Henrissat B."/>
            <person name="Grigoriev I.V."/>
            <person name="Hibbett D.S."/>
            <person name="Martin F."/>
            <person name="Nordberg H.P."/>
            <person name="Cantor M.N."/>
            <person name="Hua S.X."/>
        </authorList>
    </citation>
    <scope>NUCLEOTIDE SEQUENCE [LARGE SCALE GENOMIC DNA]</scope>
    <source>
        <strain evidence="1 2">Marx 270</strain>
    </source>
</reference>
<evidence type="ECO:0000313" key="1">
    <source>
        <dbReference type="EMBL" id="KIN92760.1"/>
    </source>
</evidence>
<accession>A0A0C3N9V2</accession>
<dbReference type="InParanoid" id="A0A0C3N9V2"/>
<dbReference type="EMBL" id="KN832401">
    <property type="protein sequence ID" value="KIN92760.1"/>
    <property type="molecule type" value="Genomic_DNA"/>
</dbReference>
<organism evidence="1 2">
    <name type="scientific">Pisolithus tinctorius Marx 270</name>
    <dbReference type="NCBI Taxonomy" id="870435"/>
    <lineage>
        <taxon>Eukaryota</taxon>
        <taxon>Fungi</taxon>
        <taxon>Dikarya</taxon>
        <taxon>Basidiomycota</taxon>
        <taxon>Agaricomycotina</taxon>
        <taxon>Agaricomycetes</taxon>
        <taxon>Agaricomycetidae</taxon>
        <taxon>Boletales</taxon>
        <taxon>Sclerodermatineae</taxon>
        <taxon>Pisolithaceae</taxon>
        <taxon>Pisolithus</taxon>
    </lineage>
</organism>
<dbReference type="AlphaFoldDB" id="A0A0C3N9V2"/>
<dbReference type="HOGENOM" id="CLU_3107384_0_0_1"/>